<accession>A0A3B3W0Y2</accession>
<dbReference type="AlphaFoldDB" id="A0A3B3W0Y2"/>
<proteinExistence type="predicted"/>
<protein>
    <submittedName>
        <fullName evidence="1">Uncharacterized protein</fullName>
    </submittedName>
</protein>
<reference evidence="1" key="1">
    <citation type="submission" date="2025-08" db="UniProtKB">
        <authorList>
            <consortium name="Ensembl"/>
        </authorList>
    </citation>
    <scope>IDENTIFICATION</scope>
</reference>
<evidence type="ECO:0000313" key="2">
    <source>
        <dbReference type="Proteomes" id="UP000261500"/>
    </source>
</evidence>
<dbReference type="Proteomes" id="UP000261500">
    <property type="component" value="Unplaced"/>
</dbReference>
<sequence length="111" mass="11319">MLTVLFGQVSDSFRLLDVCVDSLIPGLEAPQPQRHSGQPERIAASMPDSFTGEASLLGCDLLTHTSAGSQPVSALPCSFSSGPPGCGSGSCLEDLQPSQAAGKPLGLHPSV</sequence>
<keyword evidence="2" id="KW-1185">Reference proteome</keyword>
<name>A0A3B3W0Y2_9TELE</name>
<dbReference type="STRING" id="48699.ENSPLAP00000030991"/>
<reference evidence="1" key="2">
    <citation type="submission" date="2025-09" db="UniProtKB">
        <authorList>
            <consortium name="Ensembl"/>
        </authorList>
    </citation>
    <scope>IDENTIFICATION</scope>
</reference>
<dbReference type="Ensembl" id="ENSPLAT00000027424.1">
    <property type="protein sequence ID" value="ENSPLAP00000030991.1"/>
    <property type="gene ID" value="ENSPLAG00000022583.1"/>
</dbReference>
<dbReference type="GeneTree" id="ENSGT00990000214347"/>
<evidence type="ECO:0000313" key="1">
    <source>
        <dbReference type="Ensembl" id="ENSPLAP00000030991.1"/>
    </source>
</evidence>
<organism evidence="1 2">
    <name type="scientific">Poecilia latipinna</name>
    <name type="common">sailfin molly</name>
    <dbReference type="NCBI Taxonomy" id="48699"/>
    <lineage>
        <taxon>Eukaryota</taxon>
        <taxon>Metazoa</taxon>
        <taxon>Chordata</taxon>
        <taxon>Craniata</taxon>
        <taxon>Vertebrata</taxon>
        <taxon>Euteleostomi</taxon>
        <taxon>Actinopterygii</taxon>
        <taxon>Neopterygii</taxon>
        <taxon>Teleostei</taxon>
        <taxon>Neoteleostei</taxon>
        <taxon>Acanthomorphata</taxon>
        <taxon>Ovalentaria</taxon>
        <taxon>Atherinomorphae</taxon>
        <taxon>Cyprinodontiformes</taxon>
        <taxon>Poeciliidae</taxon>
        <taxon>Poeciliinae</taxon>
        <taxon>Poecilia</taxon>
    </lineage>
</organism>